<dbReference type="InterPro" id="IPR042119">
    <property type="entry name" value="QueA_dom2"/>
</dbReference>
<comment type="pathway">
    <text evidence="2 13">tRNA modification; tRNA-queuosine biosynthesis.</text>
</comment>
<dbReference type="GO" id="GO:0008616">
    <property type="term" value="P:tRNA queuosine(34) biosynthetic process"/>
    <property type="evidence" value="ECO:0007669"/>
    <property type="project" value="UniProtKB-UniRule"/>
</dbReference>
<evidence type="ECO:0000313" key="14">
    <source>
        <dbReference type="EMBL" id="OAV25178.1"/>
    </source>
</evidence>
<evidence type="ECO:0000256" key="12">
    <source>
        <dbReference type="ARBA" id="ARBA00076160"/>
    </source>
</evidence>
<evidence type="ECO:0000256" key="11">
    <source>
        <dbReference type="ARBA" id="ARBA00069325"/>
    </source>
</evidence>
<dbReference type="FunFam" id="3.40.1780.10:FF:000001">
    <property type="entry name" value="S-adenosylmethionine:tRNA ribosyltransferase-isomerase"/>
    <property type="match status" value="1"/>
</dbReference>
<dbReference type="Gene3D" id="3.40.1780.10">
    <property type="entry name" value="QueA-like"/>
    <property type="match status" value="1"/>
</dbReference>
<comment type="subunit">
    <text evidence="3 13">Monomer.</text>
</comment>
<dbReference type="SUPFAM" id="SSF111337">
    <property type="entry name" value="QueA-like"/>
    <property type="match status" value="1"/>
</dbReference>
<keyword evidence="6 13" id="KW-0949">S-adenosyl-L-methionine</keyword>
<evidence type="ECO:0000256" key="8">
    <source>
        <dbReference type="ARBA" id="ARBA00052751"/>
    </source>
</evidence>
<comment type="catalytic activity">
    <reaction evidence="8 13">
        <text>7-aminomethyl-7-carbaguanosine(34) in tRNA + S-adenosyl-L-methionine = epoxyqueuosine(34) in tRNA + adenine + L-methionine + 2 H(+)</text>
        <dbReference type="Rhea" id="RHEA:32155"/>
        <dbReference type="Rhea" id="RHEA-COMP:10342"/>
        <dbReference type="Rhea" id="RHEA-COMP:18582"/>
        <dbReference type="ChEBI" id="CHEBI:15378"/>
        <dbReference type="ChEBI" id="CHEBI:16708"/>
        <dbReference type="ChEBI" id="CHEBI:57844"/>
        <dbReference type="ChEBI" id="CHEBI:59789"/>
        <dbReference type="ChEBI" id="CHEBI:82833"/>
        <dbReference type="ChEBI" id="CHEBI:194443"/>
        <dbReference type="EC" id="2.4.99.17"/>
    </reaction>
</comment>
<evidence type="ECO:0000256" key="3">
    <source>
        <dbReference type="ARBA" id="ARBA00011245"/>
    </source>
</evidence>
<accession>A0AB36DNI5</accession>
<reference evidence="14 15" key="1">
    <citation type="journal article" date="2016" name="Genome Biol. Evol.">
        <title>Comparative Genomic Analyses of the Moraxella catarrhalis Serosensitive and Seroresistant Lineages Demonstrate Their Independent Evolution.</title>
        <authorList>
            <person name="Earl J.P."/>
            <person name="de Vries S.P."/>
            <person name="Ahmed A."/>
            <person name="Powell E."/>
            <person name="Schultz M.P."/>
            <person name="Hermans P.W."/>
            <person name="Hill D.J."/>
            <person name="Zhou Z."/>
            <person name="Constantinidou C.I."/>
            <person name="Hu F.Z."/>
            <person name="Bootsma H.J."/>
            <person name="Ehrlich G.D."/>
        </authorList>
    </citation>
    <scope>NUCLEOTIDE SEQUENCE [LARGE SCALE GENOMIC DNA]</scope>
    <source>
        <strain evidence="14 15">F23</strain>
    </source>
</reference>
<dbReference type="Gene3D" id="2.40.10.240">
    <property type="entry name" value="QueA-like"/>
    <property type="match status" value="1"/>
</dbReference>
<dbReference type="EMBL" id="LXHQ01000031">
    <property type="protein sequence ID" value="OAV25178.1"/>
    <property type="molecule type" value="Genomic_DNA"/>
</dbReference>
<dbReference type="GO" id="GO:0051075">
    <property type="term" value="F:S-adenosylmethionine:tRNA ribosyltransferase-isomerase activity"/>
    <property type="evidence" value="ECO:0007669"/>
    <property type="project" value="UniProtKB-EC"/>
</dbReference>
<keyword evidence="7 13" id="KW-0671">Queuosine biosynthesis</keyword>
<evidence type="ECO:0000256" key="1">
    <source>
        <dbReference type="ARBA" id="ARBA00004496"/>
    </source>
</evidence>
<dbReference type="InterPro" id="IPR036100">
    <property type="entry name" value="QueA_sf"/>
</dbReference>
<dbReference type="PANTHER" id="PTHR30307">
    <property type="entry name" value="S-ADENOSYLMETHIONINE:TRNA RIBOSYLTRANSFERASE-ISOMERASE"/>
    <property type="match status" value="1"/>
</dbReference>
<dbReference type="InterPro" id="IPR042118">
    <property type="entry name" value="QueA_dom1"/>
</dbReference>
<evidence type="ECO:0000256" key="2">
    <source>
        <dbReference type="ARBA" id="ARBA00004691"/>
    </source>
</evidence>
<proteinExistence type="inferred from homology"/>
<protein>
    <recommendedName>
        <fullName evidence="11 13">S-adenosylmethionine:tRNA ribosyltransferase-isomerase</fullName>
        <ecNumber evidence="10 13">2.4.99.17</ecNumber>
    </recommendedName>
    <alternativeName>
        <fullName evidence="12 13">Queuosine biosynthesis protein QueA</fullName>
    </alternativeName>
</protein>
<evidence type="ECO:0000256" key="5">
    <source>
        <dbReference type="ARBA" id="ARBA00022679"/>
    </source>
</evidence>
<name>A0AB36DNI5_MORCA</name>
<comment type="caution">
    <text evidence="14">The sequence shown here is derived from an EMBL/GenBank/DDBJ whole genome shotgun (WGS) entry which is preliminary data.</text>
</comment>
<keyword evidence="14" id="KW-0413">Isomerase</keyword>
<gene>
    <name evidence="13" type="primary">queA</name>
    <name evidence="14" type="ORF">AO370_1255</name>
</gene>
<evidence type="ECO:0000256" key="7">
    <source>
        <dbReference type="ARBA" id="ARBA00022785"/>
    </source>
</evidence>
<keyword evidence="5 13" id="KW-0808">Transferase</keyword>
<dbReference type="AlphaFoldDB" id="A0AB36DNI5"/>
<evidence type="ECO:0000256" key="4">
    <source>
        <dbReference type="ARBA" id="ARBA00022490"/>
    </source>
</evidence>
<dbReference type="InterPro" id="IPR003699">
    <property type="entry name" value="QueA"/>
</dbReference>
<dbReference type="PANTHER" id="PTHR30307:SF0">
    <property type="entry name" value="S-ADENOSYLMETHIONINE:TRNA RIBOSYLTRANSFERASE-ISOMERASE"/>
    <property type="match status" value="1"/>
</dbReference>
<comment type="function">
    <text evidence="13">Transfers and isomerizes the ribose moiety from AdoMet to the 7-aminomethyl group of 7-deazaguanine (preQ1-tRNA) to give epoxyqueuosine (oQ-tRNA).</text>
</comment>
<organism evidence="14 15">
    <name type="scientific">Moraxella catarrhalis</name>
    <name type="common">Branhamella catarrhalis</name>
    <dbReference type="NCBI Taxonomy" id="480"/>
    <lineage>
        <taxon>Bacteria</taxon>
        <taxon>Pseudomonadati</taxon>
        <taxon>Pseudomonadota</taxon>
        <taxon>Gammaproteobacteria</taxon>
        <taxon>Moraxellales</taxon>
        <taxon>Moraxellaceae</taxon>
        <taxon>Moraxella</taxon>
    </lineage>
</organism>
<dbReference type="EC" id="2.4.99.17" evidence="10 13"/>
<evidence type="ECO:0000313" key="15">
    <source>
        <dbReference type="Proteomes" id="UP000078295"/>
    </source>
</evidence>
<comment type="subcellular location">
    <subcellularLocation>
        <location evidence="1 13">Cytoplasm</location>
    </subcellularLocation>
</comment>
<evidence type="ECO:0000256" key="9">
    <source>
        <dbReference type="ARBA" id="ARBA00061210"/>
    </source>
</evidence>
<sequence length="363" mass="40611">MTILSAMTQQTQPVLLSDYDYHLPDDLIARYPLNERTGSRLLHVSKNSCQDLQFTDLPNLLKSGDLLVLNDTKVIKARLHGQKQTGGAVEVLIERILPDEINENLYKALCHVRSSRSPKVGQTLNLANNQMQATVIGRQDNLFILGFRSPILADLDNYGQMPIPPYFERKADEKDDERYQTVFHNPTKSASVAAPTASLHFDDALLTQLREKGVQIAFVTLHVGSGTFAPVKVDNLADHVMHAEYAHLPESTATLINNTKSAGGRIIAVGTTVTRTLETAHRHRINDELVEFLGDTQIFIYPPYEFGVVDCLITNFHLPKSTLLMLVSAFAGTQTIKEAYNHAIKNKYRFFSYGDAMFLEKAQ</sequence>
<dbReference type="GO" id="GO:0005737">
    <property type="term" value="C:cytoplasm"/>
    <property type="evidence" value="ECO:0007669"/>
    <property type="project" value="UniProtKB-SubCell"/>
</dbReference>
<dbReference type="Proteomes" id="UP000078295">
    <property type="component" value="Unassembled WGS sequence"/>
</dbReference>
<keyword evidence="4 13" id="KW-0963">Cytoplasm</keyword>
<dbReference type="HAMAP" id="MF_00113">
    <property type="entry name" value="QueA"/>
    <property type="match status" value="1"/>
</dbReference>
<comment type="similarity">
    <text evidence="9 13">Belongs to the QueA family.</text>
</comment>
<evidence type="ECO:0000256" key="6">
    <source>
        <dbReference type="ARBA" id="ARBA00022691"/>
    </source>
</evidence>
<dbReference type="NCBIfam" id="TIGR00113">
    <property type="entry name" value="queA"/>
    <property type="match status" value="1"/>
</dbReference>
<dbReference type="Pfam" id="PF02547">
    <property type="entry name" value="Queuosine_synth"/>
    <property type="match status" value="1"/>
</dbReference>
<evidence type="ECO:0000256" key="10">
    <source>
        <dbReference type="ARBA" id="ARBA00066503"/>
    </source>
</evidence>
<evidence type="ECO:0000256" key="13">
    <source>
        <dbReference type="HAMAP-Rule" id="MF_00113"/>
    </source>
</evidence>
<dbReference type="NCBIfam" id="NF001140">
    <property type="entry name" value="PRK00147.1"/>
    <property type="match status" value="1"/>
</dbReference>